<keyword evidence="6" id="KW-0067">ATP-binding</keyword>
<keyword evidence="7" id="KW-0594">Phospholipid biosynthesis</keyword>
<dbReference type="Pfam" id="PF00781">
    <property type="entry name" value="DAGK_cat"/>
    <property type="match status" value="1"/>
</dbReference>
<dbReference type="RefSeq" id="WP_134171052.1">
    <property type="nucleotide sequence ID" value="NZ_SODD01000048.1"/>
</dbReference>
<keyword evidence="7" id="KW-0444">Lipid biosynthesis</keyword>
<dbReference type="InterPro" id="IPR050187">
    <property type="entry name" value="Lipid_Phosphate_FormReg"/>
</dbReference>
<evidence type="ECO:0000256" key="6">
    <source>
        <dbReference type="ARBA" id="ARBA00022840"/>
    </source>
</evidence>
<evidence type="ECO:0000256" key="3">
    <source>
        <dbReference type="ARBA" id="ARBA00022679"/>
    </source>
</evidence>
<keyword evidence="4" id="KW-0547">Nucleotide-binding</keyword>
<protein>
    <submittedName>
        <fullName evidence="10">YegS/Rv2252/BmrU family lipid kinase</fullName>
    </submittedName>
</protein>
<name>A0A4R7Z8T2_9FIRM</name>
<dbReference type="PROSITE" id="PS50146">
    <property type="entry name" value="DAGK"/>
    <property type="match status" value="1"/>
</dbReference>
<comment type="similarity">
    <text evidence="2">Belongs to the diacylglycerol/lipid kinase family.</text>
</comment>
<dbReference type="Gene3D" id="3.40.50.10330">
    <property type="entry name" value="Probable inorganic polyphosphate/atp-NAD kinase, domain 1"/>
    <property type="match status" value="1"/>
</dbReference>
<keyword evidence="8" id="KW-1208">Phospholipid metabolism</keyword>
<keyword evidence="7" id="KW-0443">Lipid metabolism</keyword>
<dbReference type="AlphaFoldDB" id="A0A4R7Z8T2"/>
<accession>A0A4R7Z8T2</accession>
<dbReference type="InterPro" id="IPR017438">
    <property type="entry name" value="ATP-NAD_kinase_N"/>
</dbReference>
<comment type="cofactor">
    <cofactor evidence="1">
        <name>Mg(2+)</name>
        <dbReference type="ChEBI" id="CHEBI:18420"/>
    </cofactor>
</comment>
<dbReference type="Pfam" id="PF19279">
    <property type="entry name" value="YegS_C"/>
    <property type="match status" value="1"/>
</dbReference>
<evidence type="ECO:0000256" key="7">
    <source>
        <dbReference type="ARBA" id="ARBA00023209"/>
    </source>
</evidence>
<dbReference type="EMBL" id="SODD01000048">
    <property type="protein sequence ID" value="TDW13140.1"/>
    <property type="molecule type" value="Genomic_DNA"/>
</dbReference>
<dbReference type="InterPro" id="IPR045540">
    <property type="entry name" value="YegS/DAGK_C"/>
</dbReference>
<dbReference type="Gene3D" id="2.60.200.40">
    <property type="match status" value="1"/>
</dbReference>
<dbReference type="Proteomes" id="UP000294743">
    <property type="component" value="Unassembled WGS sequence"/>
</dbReference>
<evidence type="ECO:0000256" key="4">
    <source>
        <dbReference type="ARBA" id="ARBA00022741"/>
    </source>
</evidence>
<dbReference type="PANTHER" id="PTHR12358:SF54">
    <property type="entry name" value="SPHINGOSINE KINASE RELATED PROTEIN"/>
    <property type="match status" value="1"/>
</dbReference>
<dbReference type="InterPro" id="IPR016064">
    <property type="entry name" value="NAD/diacylglycerol_kinase_sf"/>
</dbReference>
<dbReference type="SMART" id="SM00046">
    <property type="entry name" value="DAGKc"/>
    <property type="match status" value="1"/>
</dbReference>
<evidence type="ECO:0000313" key="10">
    <source>
        <dbReference type="EMBL" id="TDW13140.1"/>
    </source>
</evidence>
<dbReference type="OrthoDB" id="9786026at2"/>
<dbReference type="GO" id="GO:0016301">
    <property type="term" value="F:kinase activity"/>
    <property type="evidence" value="ECO:0007669"/>
    <property type="project" value="UniProtKB-KW"/>
</dbReference>
<dbReference type="InterPro" id="IPR001206">
    <property type="entry name" value="Diacylglycerol_kinase_cat_dom"/>
</dbReference>
<keyword evidence="11" id="KW-1185">Reference proteome</keyword>
<comment type="caution">
    <text evidence="10">The sequence shown here is derived from an EMBL/GenBank/DDBJ whole genome shotgun (WGS) entry which is preliminary data.</text>
</comment>
<gene>
    <name evidence="10" type="ORF">EDD63_14817</name>
</gene>
<dbReference type="InterPro" id="IPR005218">
    <property type="entry name" value="Diacylglycerol/lipid_kinase"/>
</dbReference>
<feature type="domain" description="DAGKc" evidence="9">
    <location>
        <begin position="1"/>
        <end position="95"/>
    </location>
</feature>
<evidence type="ECO:0000259" key="9">
    <source>
        <dbReference type="PROSITE" id="PS50146"/>
    </source>
</evidence>
<keyword evidence="5 10" id="KW-0418">Kinase</keyword>
<reference evidence="10 11" key="1">
    <citation type="submission" date="2019-03" db="EMBL/GenBank/DDBJ databases">
        <title>Genomic Encyclopedia of Type Strains, Phase IV (KMG-IV): sequencing the most valuable type-strain genomes for metagenomic binning, comparative biology and taxonomic classification.</title>
        <authorList>
            <person name="Goeker M."/>
        </authorList>
    </citation>
    <scope>NUCLEOTIDE SEQUENCE [LARGE SCALE GENOMIC DNA]</scope>
    <source>
        <strain evidence="10 11">DSM 28867</strain>
    </source>
</reference>
<keyword evidence="3" id="KW-0808">Transferase</keyword>
<dbReference type="GO" id="GO:0005524">
    <property type="term" value="F:ATP binding"/>
    <property type="evidence" value="ECO:0007669"/>
    <property type="project" value="UniProtKB-KW"/>
</dbReference>
<proteinExistence type="inferred from homology"/>
<dbReference type="GO" id="GO:0008654">
    <property type="term" value="P:phospholipid biosynthetic process"/>
    <property type="evidence" value="ECO:0007669"/>
    <property type="project" value="UniProtKB-KW"/>
</dbReference>
<dbReference type="PANTHER" id="PTHR12358">
    <property type="entry name" value="SPHINGOSINE KINASE"/>
    <property type="match status" value="1"/>
</dbReference>
<evidence type="ECO:0000256" key="1">
    <source>
        <dbReference type="ARBA" id="ARBA00001946"/>
    </source>
</evidence>
<dbReference type="SUPFAM" id="SSF111331">
    <property type="entry name" value="NAD kinase/diacylglycerol kinase-like"/>
    <property type="match status" value="1"/>
</dbReference>
<evidence type="ECO:0000256" key="2">
    <source>
        <dbReference type="ARBA" id="ARBA00005983"/>
    </source>
</evidence>
<evidence type="ECO:0000256" key="5">
    <source>
        <dbReference type="ARBA" id="ARBA00022777"/>
    </source>
</evidence>
<sequence length="302" mass="34284">MKYIFIINPEAGKEKSKVELDNEIRSVFKDTDFIVEYTRYPGHATEIAMMYASTKEEMIIFACGGDGTINEVVNGMYKYKNAKLALIPIGTGNDFIKFFKKISKDDFLNLEGYKDGQDLPCDLIYSNNRVCLNIASVGFDARVVQKVARFKRLPFVNGGFAYILSVFNSFLASMKFHQALKIDDTYIGYKNYIFIVAANGSYYGGGFHPTPDAKINDGFIDVITIDALSRLRVMTLIKKYKAGEHRSFDFVKEFRCKKMQIIGKKEVVLNMDGETIKVKDPVIEILEKQITLYLPKMNETAA</sequence>
<dbReference type="NCBIfam" id="TIGR00147">
    <property type="entry name" value="YegS/Rv2252/BmrU family lipid kinase"/>
    <property type="match status" value="1"/>
</dbReference>
<organism evidence="10 11">
    <name type="scientific">Breznakia blatticola</name>
    <dbReference type="NCBI Taxonomy" id="1754012"/>
    <lineage>
        <taxon>Bacteria</taxon>
        <taxon>Bacillati</taxon>
        <taxon>Bacillota</taxon>
        <taxon>Erysipelotrichia</taxon>
        <taxon>Erysipelotrichales</taxon>
        <taxon>Erysipelotrichaceae</taxon>
        <taxon>Breznakia</taxon>
    </lineage>
</organism>
<evidence type="ECO:0000256" key="8">
    <source>
        <dbReference type="ARBA" id="ARBA00023264"/>
    </source>
</evidence>
<evidence type="ECO:0000313" key="11">
    <source>
        <dbReference type="Proteomes" id="UP000294743"/>
    </source>
</evidence>